<keyword evidence="7 9" id="KW-0472">Membrane</keyword>
<evidence type="ECO:0000256" key="7">
    <source>
        <dbReference type="ARBA" id="ARBA00023136"/>
    </source>
</evidence>
<dbReference type="Pfam" id="PF03591">
    <property type="entry name" value="AzlC"/>
    <property type="match status" value="1"/>
</dbReference>
<evidence type="ECO:0000256" key="8">
    <source>
        <dbReference type="SAM" id="MobiDB-lite"/>
    </source>
</evidence>
<evidence type="ECO:0000256" key="5">
    <source>
        <dbReference type="ARBA" id="ARBA00022692"/>
    </source>
</evidence>
<dbReference type="OrthoDB" id="3181706at2"/>
<feature type="transmembrane region" description="Helical" evidence="9">
    <location>
        <begin position="153"/>
        <end position="176"/>
    </location>
</feature>
<gene>
    <name evidence="10" type="ORF">B7P34_07520</name>
</gene>
<evidence type="ECO:0000313" key="11">
    <source>
        <dbReference type="Proteomes" id="UP000242427"/>
    </source>
</evidence>
<dbReference type="RefSeq" id="WP_106675021.1">
    <property type="nucleotide sequence ID" value="NZ_PXWG01000011.1"/>
</dbReference>
<dbReference type="GO" id="GO:0005886">
    <property type="term" value="C:plasma membrane"/>
    <property type="evidence" value="ECO:0007669"/>
    <property type="project" value="UniProtKB-SubCell"/>
</dbReference>
<evidence type="ECO:0000256" key="4">
    <source>
        <dbReference type="ARBA" id="ARBA00022475"/>
    </source>
</evidence>
<feature type="transmembrane region" description="Helical" evidence="9">
    <location>
        <begin position="229"/>
        <end position="246"/>
    </location>
</feature>
<feature type="transmembrane region" description="Helical" evidence="9">
    <location>
        <begin position="46"/>
        <end position="67"/>
    </location>
</feature>
<comment type="subcellular location">
    <subcellularLocation>
        <location evidence="1">Cell membrane</location>
        <topology evidence="1">Multi-pass membrane protein</topology>
    </subcellularLocation>
</comment>
<dbReference type="AlphaFoldDB" id="A0A9X7JT15"/>
<protein>
    <submittedName>
        <fullName evidence="10">Branched-chain amino acid ABC transporter permease</fullName>
    </submittedName>
</protein>
<keyword evidence="4" id="KW-1003">Cell membrane</keyword>
<keyword evidence="3" id="KW-0813">Transport</keyword>
<keyword evidence="5 9" id="KW-0812">Transmembrane</keyword>
<dbReference type="PANTHER" id="PTHR34979">
    <property type="entry name" value="INNER MEMBRANE PROTEIN YGAZ"/>
    <property type="match status" value="1"/>
</dbReference>
<evidence type="ECO:0000256" key="6">
    <source>
        <dbReference type="ARBA" id="ARBA00022989"/>
    </source>
</evidence>
<accession>A0A9X7JT15</accession>
<dbReference type="InterPro" id="IPR011606">
    <property type="entry name" value="Brnchd-chn_aa_trnsp_permease"/>
</dbReference>
<keyword evidence="6 9" id="KW-1133">Transmembrane helix</keyword>
<evidence type="ECO:0000256" key="2">
    <source>
        <dbReference type="ARBA" id="ARBA00010735"/>
    </source>
</evidence>
<evidence type="ECO:0000256" key="3">
    <source>
        <dbReference type="ARBA" id="ARBA00022448"/>
    </source>
</evidence>
<keyword evidence="11" id="KW-1185">Reference proteome</keyword>
<comment type="caution">
    <text evidence="10">The sequence shown here is derived from an EMBL/GenBank/DDBJ whole genome shotgun (WGS) entry which is preliminary data.</text>
</comment>
<sequence length="255" mass="27155">MDTTSPDIRQVHTGTTTPSEPASAPAPEPGNLAGALRDTISVGIGMVPLGFAFGLLVIQSGLAWWWAPVFSLMIYSASLEFPALALILSMTSLPQLAVTAFLVNFRHVFYGPAFPLHRVKGKAAKTYSMYALTDEAYALTATRPAASLSSGRILWIQVLLQSYWVLGGITGALFGALISLDLAGLEFCMAALFTALAIDTFRAGRDIPSPLLALGCALLALAVAPGQMLVVAMSLFAATLVVRYLLHRRKEQSRA</sequence>
<evidence type="ECO:0000256" key="9">
    <source>
        <dbReference type="SAM" id="Phobius"/>
    </source>
</evidence>
<dbReference type="Proteomes" id="UP000242427">
    <property type="component" value="Unassembled WGS sequence"/>
</dbReference>
<dbReference type="GO" id="GO:1903785">
    <property type="term" value="P:L-valine transmembrane transport"/>
    <property type="evidence" value="ECO:0007669"/>
    <property type="project" value="TreeGrafter"/>
</dbReference>
<dbReference type="PANTHER" id="PTHR34979:SF1">
    <property type="entry name" value="INNER MEMBRANE PROTEIN YGAZ"/>
    <property type="match status" value="1"/>
</dbReference>
<feature type="region of interest" description="Disordered" evidence="8">
    <location>
        <begin position="1"/>
        <end position="28"/>
    </location>
</feature>
<comment type="similarity">
    <text evidence="2">Belongs to the AzlC family.</text>
</comment>
<dbReference type="EMBL" id="PXWG01000011">
    <property type="protein sequence ID" value="PSJ29340.1"/>
    <property type="molecule type" value="Genomic_DNA"/>
</dbReference>
<feature type="transmembrane region" description="Helical" evidence="9">
    <location>
        <begin position="79"/>
        <end position="103"/>
    </location>
</feature>
<reference evidence="10 11" key="1">
    <citation type="submission" date="2018-03" db="EMBL/GenBank/DDBJ databases">
        <title>Chitinolytic properties of Streptosporangium nondiastaticum TBG75A20.</title>
        <authorList>
            <person name="Gayathri V."/>
            <person name="Shiburaj S."/>
        </authorList>
    </citation>
    <scope>NUCLEOTIDE SEQUENCE [LARGE SCALE GENOMIC DNA]</scope>
    <source>
        <strain evidence="10 11">TBG75A20</strain>
    </source>
</reference>
<proteinExistence type="inferred from homology"/>
<feature type="compositionally biased region" description="Low complexity" evidence="8">
    <location>
        <begin position="13"/>
        <end position="25"/>
    </location>
</feature>
<organism evidence="10 11">
    <name type="scientific">Streptosporangium nondiastaticum</name>
    <dbReference type="NCBI Taxonomy" id="35764"/>
    <lineage>
        <taxon>Bacteria</taxon>
        <taxon>Bacillati</taxon>
        <taxon>Actinomycetota</taxon>
        <taxon>Actinomycetes</taxon>
        <taxon>Streptosporangiales</taxon>
        <taxon>Streptosporangiaceae</taxon>
        <taxon>Streptosporangium</taxon>
    </lineage>
</organism>
<name>A0A9X7JT15_9ACTN</name>
<evidence type="ECO:0000256" key="1">
    <source>
        <dbReference type="ARBA" id="ARBA00004651"/>
    </source>
</evidence>
<evidence type="ECO:0000313" key="10">
    <source>
        <dbReference type="EMBL" id="PSJ29340.1"/>
    </source>
</evidence>